<evidence type="ECO:0000256" key="5">
    <source>
        <dbReference type="ARBA" id="ARBA00023136"/>
    </source>
</evidence>
<evidence type="ECO:0000313" key="7">
    <source>
        <dbReference type="EMBL" id="MDQ0215206.1"/>
    </source>
</evidence>
<evidence type="ECO:0000256" key="4">
    <source>
        <dbReference type="ARBA" id="ARBA00022989"/>
    </source>
</evidence>
<name>A0AAJ1WKJ9_9BACI</name>
<feature type="transmembrane region" description="Helical" evidence="6">
    <location>
        <begin position="74"/>
        <end position="94"/>
    </location>
</feature>
<keyword evidence="2" id="KW-1003">Cell membrane</keyword>
<feature type="transmembrane region" description="Helical" evidence="6">
    <location>
        <begin position="12"/>
        <end position="32"/>
    </location>
</feature>
<keyword evidence="3 6" id="KW-0812">Transmembrane</keyword>
<dbReference type="Proteomes" id="UP001237207">
    <property type="component" value="Unassembled WGS sequence"/>
</dbReference>
<keyword evidence="8" id="KW-1185">Reference proteome</keyword>
<dbReference type="InterPro" id="IPR019108">
    <property type="entry name" value="Caa3_assmbl_CtaG-rel"/>
</dbReference>
<feature type="transmembrane region" description="Helical" evidence="6">
    <location>
        <begin position="254"/>
        <end position="276"/>
    </location>
</feature>
<feature type="transmembrane region" description="Helical" evidence="6">
    <location>
        <begin position="153"/>
        <end position="173"/>
    </location>
</feature>
<evidence type="ECO:0000313" key="8">
    <source>
        <dbReference type="Proteomes" id="UP001237207"/>
    </source>
</evidence>
<dbReference type="EMBL" id="JAUSUC010000016">
    <property type="protein sequence ID" value="MDQ0215206.1"/>
    <property type="molecule type" value="Genomic_DNA"/>
</dbReference>
<dbReference type="NCBIfam" id="TIGR02737">
    <property type="entry name" value="caa3_CtaG"/>
    <property type="match status" value="1"/>
</dbReference>
<sequence>MPIGIFGFQALWSPFFIIALLFLTVVYFLITVKWRKDFKESKPLTKKQATYFVMGVILLYATKGSPLDLMGHIMFTYHMVQMALLFMIVVPLLMKGIPPWLWRAIINVPVVKPIFNLFTKPLIAVVLFNGIFSFYHIPLIFDTIKLSETMHGLYTFMLFVLAIFMWWPIINELGGKYELSGLKKVGYIFADGALLLPACALIIFASEPMYVTYSDASAWLQAMQLCVPVSTLEGLNLSGPELFSNMPVLEDQQLGGIVMKIIQEVVYGVVLARIFVEWYRKEGQKVDEIDSATIMQNNNPRVVK</sequence>
<dbReference type="InterPro" id="IPR014108">
    <property type="entry name" value="Caa3-assmbl_CtaG"/>
</dbReference>
<feature type="transmembrane region" description="Helical" evidence="6">
    <location>
        <begin position="122"/>
        <end position="141"/>
    </location>
</feature>
<comment type="caution">
    <text evidence="7">The sequence shown here is derived from an EMBL/GenBank/DDBJ whole genome shotgun (WGS) entry which is preliminary data.</text>
</comment>
<dbReference type="RefSeq" id="WP_307257202.1">
    <property type="nucleotide sequence ID" value="NZ_JAUSUC010000016.1"/>
</dbReference>
<comment type="subcellular location">
    <subcellularLocation>
        <location evidence="1">Cell membrane</location>
        <topology evidence="1">Multi-pass membrane protein</topology>
    </subcellularLocation>
</comment>
<reference evidence="7" key="1">
    <citation type="submission" date="2023-07" db="EMBL/GenBank/DDBJ databases">
        <title>Genomic Encyclopedia of Type Strains, Phase IV (KMG-IV): sequencing the most valuable type-strain genomes for metagenomic binning, comparative biology and taxonomic classification.</title>
        <authorList>
            <person name="Goeker M."/>
        </authorList>
    </citation>
    <scope>NUCLEOTIDE SEQUENCE</scope>
    <source>
        <strain evidence="7">DSM 23947</strain>
    </source>
</reference>
<proteinExistence type="predicted"/>
<dbReference type="Pfam" id="PF09678">
    <property type="entry name" value="Caa3_CtaG"/>
    <property type="match status" value="1"/>
</dbReference>
<accession>A0AAJ1WKJ9</accession>
<dbReference type="GO" id="GO:0005886">
    <property type="term" value="C:plasma membrane"/>
    <property type="evidence" value="ECO:0007669"/>
    <property type="project" value="UniProtKB-SubCell"/>
</dbReference>
<keyword evidence="4 6" id="KW-1133">Transmembrane helix</keyword>
<organism evidence="7 8">
    <name type="scientific">Oikeobacillus pervagus</name>
    <dbReference type="NCBI Taxonomy" id="1325931"/>
    <lineage>
        <taxon>Bacteria</taxon>
        <taxon>Bacillati</taxon>
        <taxon>Bacillota</taxon>
        <taxon>Bacilli</taxon>
        <taxon>Bacillales</taxon>
        <taxon>Bacillaceae</taxon>
        <taxon>Oikeobacillus</taxon>
    </lineage>
</organism>
<gene>
    <name evidence="7" type="ORF">J2S13_001606</name>
</gene>
<feature type="transmembrane region" description="Helical" evidence="6">
    <location>
        <begin position="185"/>
        <end position="205"/>
    </location>
</feature>
<evidence type="ECO:0000256" key="6">
    <source>
        <dbReference type="SAM" id="Phobius"/>
    </source>
</evidence>
<dbReference type="AlphaFoldDB" id="A0AAJ1WKJ9"/>
<evidence type="ECO:0000256" key="1">
    <source>
        <dbReference type="ARBA" id="ARBA00004651"/>
    </source>
</evidence>
<protein>
    <submittedName>
        <fullName evidence="7">Membrane protein</fullName>
    </submittedName>
</protein>
<evidence type="ECO:0000256" key="3">
    <source>
        <dbReference type="ARBA" id="ARBA00022692"/>
    </source>
</evidence>
<evidence type="ECO:0000256" key="2">
    <source>
        <dbReference type="ARBA" id="ARBA00022475"/>
    </source>
</evidence>
<keyword evidence="5 6" id="KW-0472">Membrane</keyword>